<dbReference type="SUPFAM" id="SSF161084">
    <property type="entry name" value="MAPEG domain-like"/>
    <property type="match status" value="1"/>
</dbReference>
<dbReference type="Gene3D" id="1.20.120.550">
    <property type="entry name" value="Membrane associated eicosanoid/glutathione metabolism-like domain"/>
    <property type="match status" value="1"/>
</dbReference>
<organism evidence="6 7">
    <name type="scientific">Paraglaciecola psychrophila 170</name>
    <dbReference type="NCBI Taxonomy" id="1129794"/>
    <lineage>
        <taxon>Bacteria</taxon>
        <taxon>Pseudomonadati</taxon>
        <taxon>Pseudomonadota</taxon>
        <taxon>Gammaproteobacteria</taxon>
        <taxon>Alteromonadales</taxon>
        <taxon>Alteromonadaceae</taxon>
        <taxon>Paraglaciecola</taxon>
    </lineage>
</organism>
<dbReference type="STRING" id="1129794.C427_1601"/>
<accession>K7A0I7</accession>
<evidence type="ECO:0000256" key="1">
    <source>
        <dbReference type="ARBA" id="ARBA00004370"/>
    </source>
</evidence>
<evidence type="ECO:0000256" key="2">
    <source>
        <dbReference type="ARBA" id="ARBA00022692"/>
    </source>
</evidence>
<keyword evidence="7" id="KW-1185">Reference proteome</keyword>
<proteinExistence type="predicted"/>
<evidence type="ECO:0000256" key="4">
    <source>
        <dbReference type="ARBA" id="ARBA00023136"/>
    </source>
</evidence>
<dbReference type="HOGENOM" id="CLU_2937469_0_0_6"/>
<evidence type="ECO:0000256" key="3">
    <source>
        <dbReference type="ARBA" id="ARBA00022989"/>
    </source>
</evidence>
<dbReference type="AlphaFoldDB" id="K7A0I7"/>
<dbReference type="InterPro" id="IPR023352">
    <property type="entry name" value="MAPEG-like_dom_sf"/>
</dbReference>
<feature type="transmembrane region" description="Helical" evidence="5">
    <location>
        <begin position="6"/>
        <end position="24"/>
    </location>
</feature>
<dbReference type="Pfam" id="PF01124">
    <property type="entry name" value="MAPEG"/>
    <property type="match status" value="1"/>
</dbReference>
<reference evidence="6 7" key="1">
    <citation type="journal article" date="2013" name="Genome Announc.">
        <title>Complete Genome Sequence of Glaciecola psychrophila Strain 170T.</title>
        <authorList>
            <person name="Yin J."/>
            <person name="Chen J."/>
            <person name="Liu G."/>
            <person name="Yu Y."/>
            <person name="Song L."/>
            <person name="Wang X."/>
            <person name="Qu X."/>
        </authorList>
    </citation>
    <scope>NUCLEOTIDE SEQUENCE [LARGE SCALE GENOMIC DNA]</scope>
    <source>
        <strain evidence="6 7">170</strain>
    </source>
</reference>
<dbReference type="InterPro" id="IPR001129">
    <property type="entry name" value="Membr-assoc_MAPEG"/>
</dbReference>
<keyword evidence="2 5" id="KW-0812">Transmembrane</keyword>
<keyword evidence="3 5" id="KW-1133">Transmembrane helix</keyword>
<dbReference type="Proteomes" id="UP000011864">
    <property type="component" value="Chromosome"/>
</dbReference>
<protein>
    <submittedName>
        <fullName evidence="6">Uncharacterized protein</fullName>
    </submittedName>
</protein>
<feature type="transmembrane region" description="Helical" evidence="5">
    <location>
        <begin position="36"/>
        <end position="59"/>
    </location>
</feature>
<name>K7A0I7_9ALTE</name>
<sequence length="60" mass="6301">MVSPSIAAAIGILFIIGRPTYYVSYVKDPRSRALGFAMGFFANIALMLGGLGAAIFSLMA</sequence>
<gene>
    <name evidence="6" type="ORF">C427_1601</name>
</gene>
<dbReference type="KEGG" id="gps:C427_1601"/>
<evidence type="ECO:0000313" key="6">
    <source>
        <dbReference type="EMBL" id="AGH43710.1"/>
    </source>
</evidence>
<evidence type="ECO:0000256" key="5">
    <source>
        <dbReference type="SAM" id="Phobius"/>
    </source>
</evidence>
<dbReference type="GO" id="GO:0016020">
    <property type="term" value="C:membrane"/>
    <property type="evidence" value="ECO:0007669"/>
    <property type="project" value="UniProtKB-SubCell"/>
</dbReference>
<comment type="subcellular location">
    <subcellularLocation>
        <location evidence="1">Membrane</location>
    </subcellularLocation>
</comment>
<dbReference type="EMBL" id="CP003837">
    <property type="protein sequence ID" value="AGH43710.1"/>
    <property type="molecule type" value="Genomic_DNA"/>
</dbReference>
<dbReference type="PATRIC" id="fig|1129794.4.peg.1585"/>
<keyword evidence="4 5" id="KW-0472">Membrane</keyword>
<evidence type="ECO:0000313" key="7">
    <source>
        <dbReference type="Proteomes" id="UP000011864"/>
    </source>
</evidence>